<dbReference type="GO" id="GO:0005730">
    <property type="term" value="C:nucleolus"/>
    <property type="evidence" value="ECO:0007669"/>
    <property type="project" value="TreeGrafter"/>
</dbReference>
<dbReference type="GO" id="GO:0000480">
    <property type="term" value="P:endonucleolytic cleavage in 5'-ETS of tricistronic rRNA transcript (SSU-rRNA, 5.8S rRNA, LSU-rRNA)"/>
    <property type="evidence" value="ECO:0007669"/>
    <property type="project" value="TreeGrafter"/>
</dbReference>
<dbReference type="InterPro" id="IPR016024">
    <property type="entry name" value="ARM-type_fold"/>
</dbReference>
<feature type="repeat" description="Pumilio" evidence="2">
    <location>
        <begin position="384"/>
        <end position="421"/>
    </location>
</feature>
<dbReference type="GO" id="GO:0030686">
    <property type="term" value="C:90S preribosome"/>
    <property type="evidence" value="ECO:0007669"/>
    <property type="project" value="TreeGrafter"/>
</dbReference>
<organism evidence="4">
    <name type="scientific">Anopheles coluzzii</name>
    <name type="common">African malaria mosquito</name>
    <dbReference type="NCBI Taxonomy" id="1518534"/>
    <lineage>
        <taxon>Eukaryota</taxon>
        <taxon>Metazoa</taxon>
        <taxon>Ecdysozoa</taxon>
        <taxon>Arthropoda</taxon>
        <taxon>Hexapoda</taxon>
        <taxon>Insecta</taxon>
        <taxon>Pterygota</taxon>
        <taxon>Neoptera</taxon>
        <taxon>Endopterygota</taxon>
        <taxon>Diptera</taxon>
        <taxon>Nematocera</taxon>
        <taxon>Culicoidea</taxon>
        <taxon>Culicidae</taxon>
        <taxon>Anophelinae</taxon>
        <taxon>Anopheles</taxon>
    </lineage>
</organism>
<dbReference type="SMART" id="SM00025">
    <property type="entry name" value="Pumilio"/>
    <property type="match status" value="4"/>
</dbReference>
<dbReference type="GO" id="GO:0000447">
    <property type="term" value="P:endonucleolytic cleavage in ITS1 to separate SSU-rRNA from 5.8S rRNA and LSU-rRNA from tricistronic rRNA transcript (SSU-rRNA, 5.8S rRNA, LSU-rRNA)"/>
    <property type="evidence" value="ECO:0007669"/>
    <property type="project" value="TreeGrafter"/>
</dbReference>
<feature type="compositionally biased region" description="Basic residues" evidence="3">
    <location>
        <begin position="24"/>
        <end position="39"/>
    </location>
</feature>
<dbReference type="VEuPathDB" id="VectorBase:ACON2_030596"/>
<dbReference type="GO" id="GO:0000056">
    <property type="term" value="P:ribosomal small subunit export from nucleus"/>
    <property type="evidence" value="ECO:0007669"/>
    <property type="project" value="TreeGrafter"/>
</dbReference>
<keyword evidence="1" id="KW-0677">Repeat</keyword>
<proteinExistence type="predicted"/>
<dbReference type="PROSITE" id="PS50302">
    <property type="entry name" value="PUM"/>
    <property type="match status" value="2"/>
</dbReference>
<evidence type="ECO:0000256" key="1">
    <source>
        <dbReference type="ARBA" id="ARBA00022737"/>
    </source>
</evidence>
<dbReference type="PANTHER" id="PTHR13102">
    <property type="entry name" value="NUCLEOLAR PROTEIN 9"/>
    <property type="match status" value="1"/>
</dbReference>
<dbReference type="Gene3D" id="1.25.10.10">
    <property type="entry name" value="Leucine-rich Repeat Variant"/>
    <property type="match status" value="2"/>
</dbReference>
<evidence type="ECO:0000256" key="3">
    <source>
        <dbReference type="SAM" id="MobiDB-lite"/>
    </source>
</evidence>
<evidence type="ECO:0000256" key="2">
    <source>
        <dbReference type="PROSITE-ProRule" id="PRU00317"/>
    </source>
</evidence>
<dbReference type="Proteomes" id="UP000075882">
    <property type="component" value="Unassembled WGS sequence"/>
</dbReference>
<feature type="repeat" description="Pumilio" evidence="2">
    <location>
        <begin position="559"/>
        <end position="594"/>
    </location>
</feature>
<feature type="region of interest" description="Disordered" evidence="3">
    <location>
        <begin position="163"/>
        <end position="186"/>
    </location>
</feature>
<feature type="region of interest" description="Disordered" evidence="3">
    <location>
        <begin position="1"/>
        <end position="39"/>
    </location>
</feature>
<dbReference type="PANTHER" id="PTHR13102:SF0">
    <property type="entry name" value="NUCLEOLAR PROTEIN 9"/>
    <property type="match status" value="1"/>
</dbReference>
<accession>A0A8W7Q333</accession>
<dbReference type="EnsemblMetazoa" id="ACOM041521-RA">
    <property type="protein sequence ID" value="ACOM041521-PA.1"/>
    <property type="gene ID" value="ACOM041521"/>
</dbReference>
<name>A0A8W7Q333_ANOCL</name>
<dbReference type="InterPro" id="IPR001313">
    <property type="entry name" value="Pumilio_RNA-bd_rpt"/>
</dbReference>
<reference evidence="4" key="1">
    <citation type="submission" date="2022-08" db="UniProtKB">
        <authorList>
            <consortium name="EnsemblMetazoa"/>
        </authorList>
    </citation>
    <scope>IDENTIFICATION</scope>
</reference>
<dbReference type="SUPFAM" id="SSF48371">
    <property type="entry name" value="ARM repeat"/>
    <property type="match status" value="1"/>
</dbReference>
<dbReference type="InterPro" id="IPR011989">
    <property type="entry name" value="ARM-like"/>
</dbReference>
<dbReference type="Pfam" id="PF22493">
    <property type="entry name" value="PUF_NOP9"/>
    <property type="match status" value="1"/>
</dbReference>
<dbReference type="InterPro" id="IPR040000">
    <property type="entry name" value="NOP9"/>
</dbReference>
<dbReference type="GO" id="GO:0000472">
    <property type="term" value="P:endonucleolytic cleavage to generate mature 5'-end of SSU-rRNA from (SSU-rRNA, 5.8S rRNA, LSU-rRNA)"/>
    <property type="evidence" value="ECO:0007669"/>
    <property type="project" value="TreeGrafter"/>
</dbReference>
<evidence type="ECO:0000313" key="4">
    <source>
        <dbReference type="EnsemblMetazoa" id="ACOM041521-PA.1"/>
    </source>
</evidence>
<dbReference type="GO" id="GO:0030688">
    <property type="term" value="C:preribosome, small subunit precursor"/>
    <property type="evidence" value="ECO:0007669"/>
    <property type="project" value="TreeGrafter"/>
</dbReference>
<dbReference type="AlphaFoldDB" id="A0A8W7Q333"/>
<dbReference type="GO" id="GO:0003723">
    <property type="term" value="F:RNA binding"/>
    <property type="evidence" value="ECO:0007669"/>
    <property type="project" value="InterPro"/>
</dbReference>
<sequence>MAELKKEAAEGSSTAPPPTERGKNHYKNRAKKQKRNKFLKNAKSFGKRESFGRGAELEQTEYNYLVAILETMTKEKDTEERQLIANNVLGQLKGKEIRTASNQVGSRIMEDLLAYTDEETFAGLLETFAQNFRVFCCDKFASHVLQRTLYVALLRAVAPLQTDHQGEKDGEGEEQNAKKQKVGGAAERGDRSVWPCYEYCLKEQYADEHRQTCRQYVERMAKYLINNLEEFVWEATAGYVIRQCVLNLGGITEKKATNDAKPLTVPEQWHKLLHEFNVQLMAWPQFADLIGMEQTATILQDLLRALASTDDAFQLEQLIAKLFKEAFYTKKVKKEEKDNGEATVKQEEKSDLPKAFQSDSSIRLLEVCIVVAPAAFLKDKLFSKLFRGHVKQLALSRACNFAIQKLIDHTTDKDMMDMVFAELEDSMEDLLRTGHTGVVLALAKACARLACQQGKFVKNLLDALHCAEVAPTKMINAVLHLLPANVTPSTAPKIHLHGSLILQAILDFNKPIKFVTALLEMPNDRLAEILSEPAGSFVANAFVTGRFVGEKSREKLVRHLEGQYAQLTLSVHGSRVVEIMYEAGNPAQRENIVRELAEQCERLNGKPWSAKVNKRLLVDLYKRNPARWKVAIKNDAKVEKMFDKLCERLNGKPWSAKVNKRLLVDLYKRNPARWKVAIKNDAKVEKMFDKLVGGKKRKVES</sequence>
<protein>
    <recommendedName>
        <fullName evidence="5">PUM-HD domain-containing protein</fullName>
    </recommendedName>
</protein>
<evidence type="ECO:0008006" key="5">
    <source>
        <dbReference type="Google" id="ProtNLM"/>
    </source>
</evidence>